<dbReference type="EMBL" id="BMPI01000015">
    <property type="protein sequence ID" value="GGM30685.1"/>
    <property type="molecule type" value="Genomic_DNA"/>
</dbReference>
<organism evidence="3 4">
    <name type="scientific">Dactylosporangium sucinum</name>
    <dbReference type="NCBI Taxonomy" id="1424081"/>
    <lineage>
        <taxon>Bacteria</taxon>
        <taxon>Bacillati</taxon>
        <taxon>Actinomycetota</taxon>
        <taxon>Actinomycetes</taxon>
        <taxon>Micromonosporales</taxon>
        <taxon>Micromonosporaceae</taxon>
        <taxon>Dactylosporangium</taxon>
    </lineage>
</organism>
<gene>
    <name evidence="3" type="ORF">GCM10007977_034960</name>
</gene>
<reference evidence="3" key="2">
    <citation type="submission" date="2020-09" db="EMBL/GenBank/DDBJ databases">
        <authorList>
            <person name="Sun Q."/>
            <person name="Ohkuma M."/>
        </authorList>
    </citation>
    <scope>NUCLEOTIDE SEQUENCE</scope>
    <source>
        <strain evidence="3">JCM 19831</strain>
    </source>
</reference>
<accession>A0A917TPD3</accession>
<dbReference type="RefSeq" id="WP_190250905.1">
    <property type="nucleotide sequence ID" value="NZ_BMPI01000015.1"/>
</dbReference>
<reference evidence="3" key="1">
    <citation type="journal article" date="2014" name="Int. J. Syst. Evol. Microbiol.">
        <title>Complete genome sequence of Corynebacterium casei LMG S-19264T (=DSM 44701T), isolated from a smear-ripened cheese.</title>
        <authorList>
            <consortium name="US DOE Joint Genome Institute (JGI-PGF)"/>
            <person name="Walter F."/>
            <person name="Albersmeier A."/>
            <person name="Kalinowski J."/>
            <person name="Ruckert C."/>
        </authorList>
    </citation>
    <scope>NUCLEOTIDE SEQUENCE</scope>
    <source>
        <strain evidence="3">JCM 19831</strain>
    </source>
</reference>
<evidence type="ECO:0000313" key="3">
    <source>
        <dbReference type="EMBL" id="GGM30685.1"/>
    </source>
</evidence>
<name>A0A917TPD3_9ACTN</name>
<dbReference type="InterPro" id="IPR000305">
    <property type="entry name" value="GIY-YIG_endonuc"/>
</dbReference>
<comment type="caution">
    <text evidence="3">The sequence shown here is derived from an EMBL/GenBank/DDBJ whole genome shotgun (WGS) entry which is preliminary data.</text>
</comment>
<dbReference type="PROSITE" id="PS50164">
    <property type="entry name" value="GIY_YIG"/>
    <property type="match status" value="1"/>
</dbReference>
<dbReference type="CDD" id="cd10434">
    <property type="entry name" value="GIY-YIG_UvrC_Cho"/>
    <property type="match status" value="1"/>
</dbReference>
<dbReference type="PANTHER" id="PTHR30562:SF1">
    <property type="entry name" value="UVRABC SYSTEM PROTEIN C"/>
    <property type="match status" value="1"/>
</dbReference>
<feature type="region of interest" description="Disordered" evidence="1">
    <location>
        <begin position="293"/>
        <end position="314"/>
    </location>
</feature>
<evidence type="ECO:0000313" key="4">
    <source>
        <dbReference type="Proteomes" id="UP000642070"/>
    </source>
</evidence>
<dbReference type="Gene3D" id="3.40.1440.10">
    <property type="entry name" value="GIY-YIG endonuclease"/>
    <property type="match status" value="1"/>
</dbReference>
<dbReference type="InterPro" id="IPR035901">
    <property type="entry name" value="GIY-YIG_endonuc_sf"/>
</dbReference>
<dbReference type="AlphaFoldDB" id="A0A917TPD3"/>
<dbReference type="PANTHER" id="PTHR30562">
    <property type="entry name" value="UVRC/OXIDOREDUCTASE"/>
    <property type="match status" value="1"/>
</dbReference>
<dbReference type="InterPro" id="IPR050066">
    <property type="entry name" value="UvrABC_protein_C"/>
</dbReference>
<dbReference type="GO" id="GO:0006289">
    <property type="term" value="P:nucleotide-excision repair"/>
    <property type="evidence" value="ECO:0007669"/>
    <property type="project" value="InterPro"/>
</dbReference>
<evidence type="ECO:0000259" key="2">
    <source>
        <dbReference type="PROSITE" id="PS50164"/>
    </source>
</evidence>
<proteinExistence type="predicted"/>
<dbReference type="Proteomes" id="UP000642070">
    <property type="component" value="Unassembled WGS sequence"/>
</dbReference>
<sequence>MLAGRGRLPNEPGVYRFRDGRGRVLYVGRATQLRSRVGSYWSDLGDRRHLVRMVAAVAAVEALVCDSVHEAAWLERNVLEHRKPRWNRVRGGMETPVYLGLTDSSAAPGLRLSYEPDAFGPYLGSQRVRQALSGLHRIRPLRYTGTRLTGAERAMAEKRGVTAADRTVLAAELAATLARDPEAVGRARADLAALRDQAAATLAFEVAGQIQEELAALDWITAPQRVTSREPGDFTAAGWSDGVLLTLTVRAGRLIDWAQRPCGERAAAPHLAATPGAWAGYAQRNAELAAALTTAGSGSAAAPRGRSAPTAAPR</sequence>
<protein>
    <recommendedName>
        <fullName evidence="2">GIY-YIG domain-containing protein</fullName>
    </recommendedName>
</protein>
<dbReference type="SMART" id="SM00465">
    <property type="entry name" value="GIYc"/>
    <property type="match status" value="1"/>
</dbReference>
<keyword evidence="4" id="KW-1185">Reference proteome</keyword>
<evidence type="ECO:0000256" key="1">
    <source>
        <dbReference type="SAM" id="MobiDB-lite"/>
    </source>
</evidence>
<feature type="domain" description="GIY-YIG" evidence="2">
    <location>
        <begin position="10"/>
        <end position="88"/>
    </location>
</feature>
<dbReference type="SUPFAM" id="SSF82771">
    <property type="entry name" value="GIY-YIG endonuclease"/>
    <property type="match status" value="1"/>
</dbReference>
<dbReference type="InterPro" id="IPR047296">
    <property type="entry name" value="GIY-YIG_UvrC_Cho"/>
</dbReference>
<dbReference type="GO" id="GO:0009380">
    <property type="term" value="C:excinuclease repair complex"/>
    <property type="evidence" value="ECO:0007669"/>
    <property type="project" value="TreeGrafter"/>
</dbReference>